<evidence type="ECO:0000313" key="2">
    <source>
        <dbReference type="EMBL" id="SJZ49105.1"/>
    </source>
</evidence>
<feature type="transmembrane region" description="Helical" evidence="1">
    <location>
        <begin position="18"/>
        <end position="39"/>
    </location>
</feature>
<keyword evidence="1" id="KW-1133">Transmembrane helix</keyword>
<keyword evidence="1" id="KW-0812">Transmembrane</keyword>
<dbReference type="Gene3D" id="2.60.120.1140">
    <property type="entry name" value="Protein of unknown function DUF192"/>
    <property type="match status" value="1"/>
</dbReference>
<name>A0A1T4L306_9BACT</name>
<sequence length="162" mass="17974">MTYKELSMKKFLKLHAKLVLKGVVVLCCAIFSACSMPVLEFEKKDLAITNLDGKTIPITVELARSRQEMTKGFMGRTNIPDGTGMLFVFKTDQKLAFWMKDTPTPLSIAFISASGEICETRDMAPFSEASVESSQPVRYALEVPQGWFKKNNIGPGCSIKLP</sequence>
<dbReference type="EMBL" id="FUXK01000002">
    <property type="protein sequence ID" value="SJZ49105.1"/>
    <property type="molecule type" value="Genomic_DNA"/>
</dbReference>
<evidence type="ECO:0008006" key="4">
    <source>
        <dbReference type="Google" id="ProtNLM"/>
    </source>
</evidence>
<dbReference type="Pfam" id="PF02643">
    <property type="entry name" value="DUF192"/>
    <property type="match status" value="1"/>
</dbReference>
<dbReference type="PROSITE" id="PS51257">
    <property type="entry name" value="PROKAR_LIPOPROTEIN"/>
    <property type="match status" value="1"/>
</dbReference>
<evidence type="ECO:0000256" key="1">
    <source>
        <dbReference type="SAM" id="Phobius"/>
    </source>
</evidence>
<dbReference type="PANTHER" id="PTHR37953:SF1">
    <property type="entry name" value="UPF0127 PROTEIN MJ1496"/>
    <property type="match status" value="1"/>
</dbReference>
<organism evidence="2 3">
    <name type="scientific">Segatella oulorum</name>
    <dbReference type="NCBI Taxonomy" id="28136"/>
    <lineage>
        <taxon>Bacteria</taxon>
        <taxon>Pseudomonadati</taxon>
        <taxon>Bacteroidota</taxon>
        <taxon>Bacteroidia</taxon>
        <taxon>Bacteroidales</taxon>
        <taxon>Prevotellaceae</taxon>
        <taxon>Segatella</taxon>
    </lineage>
</organism>
<keyword evidence="1" id="KW-0472">Membrane</keyword>
<dbReference type="Proteomes" id="UP000190065">
    <property type="component" value="Unassembled WGS sequence"/>
</dbReference>
<dbReference type="InterPro" id="IPR003795">
    <property type="entry name" value="DUF192"/>
</dbReference>
<reference evidence="2 3" key="1">
    <citation type="submission" date="2017-02" db="EMBL/GenBank/DDBJ databases">
        <authorList>
            <person name="Peterson S.W."/>
        </authorList>
    </citation>
    <scope>NUCLEOTIDE SEQUENCE [LARGE SCALE GENOMIC DNA]</scope>
    <source>
        <strain evidence="2 3">ATCC 43324</strain>
    </source>
</reference>
<proteinExistence type="predicted"/>
<dbReference type="InterPro" id="IPR038695">
    <property type="entry name" value="Saro_0823-like_sf"/>
</dbReference>
<dbReference type="AlphaFoldDB" id="A0A1T4L306"/>
<protein>
    <recommendedName>
        <fullName evidence="4">DUF192 domain-containing protein</fullName>
    </recommendedName>
</protein>
<gene>
    <name evidence="2" type="ORF">SAMN02745202_00298</name>
</gene>
<evidence type="ECO:0000313" key="3">
    <source>
        <dbReference type="Proteomes" id="UP000190065"/>
    </source>
</evidence>
<accession>A0A1T4L306</accession>
<dbReference type="eggNOG" id="COG1430">
    <property type="taxonomic scope" value="Bacteria"/>
</dbReference>
<dbReference type="PANTHER" id="PTHR37953">
    <property type="entry name" value="UPF0127 PROTEIN MJ1496"/>
    <property type="match status" value="1"/>
</dbReference>